<dbReference type="EMBL" id="JBHUOF010000001">
    <property type="protein sequence ID" value="MFD2797848.1"/>
    <property type="molecule type" value="Genomic_DNA"/>
</dbReference>
<feature type="transmembrane region" description="Helical" evidence="9">
    <location>
        <begin position="400"/>
        <end position="418"/>
    </location>
</feature>
<dbReference type="RefSeq" id="WP_377387815.1">
    <property type="nucleotide sequence ID" value="NZ_JBHSAN010000008.1"/>
</dbReference>
<sequence length="435" mass="47640">MLSAFRSALATPDLRKKILFTLMIVAVYRIGAVIPAPGVSYPNVQACQAQVENQNIFSLLNLFSGGALLQLSIFATGIMPYITASIIVQLLTVVIPRFEELKKEGQAGQGKLTQYTRYLTIALAILQATGVIALAERGGMFGNCPHPVIPDDSILTMSLTVLTMTAGTAVMMWLGELITERGVGNGMSLLIFLNIAAQIPAEGANILSNQGGLVFFFVCILALAIISSVIFVEQGQRRIPVQYAKRMVGRRMYGGTSTYLPIKVNQAGVIPVIFASSLLYLPDLLSNLIGDPNQASGWQRFVQTYLVNQSSWMHILLYFALIIFFTYFYITITFNVDERAEEMKKFGGFIPGIRPGRPTAEYLSFVLGRITLPGSIYLGIVAILPNFFLSLTGEGQNQNFPFGGTAVLIMVGVGLDTVKQIESQLMQRNYEGFLR</sequence>
<feature type="transmembrane region" description="Helical" evidence="9">
    <location>
        <begin position="67"/>
        <end position="94"/>
    </location>
</feature>
<comment type="subunit">
    <text evidence="9">Component of the Sec protein translocase complex. Heterotrimer consisting of SecY, SecE and SecG subunits. The heterotrimers can form oligomers, although 1 heterotrimer is thought to be able to translocate proteins. Interacts with the ribosome. Interacts with SecDF, and other proteins may be involved. Interacts with SecA.</text>
</comment>
<dbReference type="InterPro" id="IPR026593">
    <property type="entry name" value="SecY"/>
</dbReference>
<feature type="transmembrane region" description="Helical" evidence="9">
    <location>
        <begin position="182"/>
        <end position="201"/>
    </location>
</feature>
<comment type="caution">
    <text evidence="11">The sequence shown here is derived from an EMBL/GenBank/DDBJ whole genome shotgun (WGS) entry which is preliminary data.</text>
</comment>
<dbReference type="SUPFAM" id="SSF103491">
    <property type="entry name" value="Preprotein translocase SecY subunit"/>
    <property type="match status" value="1"/>
</dbReference>
<organism evidence="11 12">
    <name type="scientific">Prauserella oleivorans</name>
    <dbReference type="NCBI Taxonomy" id="1478153"/>
    <lineage>
        <taxon>Bacteria</taxon>
        <taxon>Bacillati</taxon>
        <taxon>Actinomycetota</taxon>
        <taxon>Actinomycetes</taxon>
        <taxon>Pseudonocardiales</taxon>
        <taxon>Pseudonocardiaceae</taxon>
        <taxon>Prauserella</taxon>
    </lineage>
</organism>
<keyword evidence="8 9" id="KW-0472">Membrane</keyword>
<evidence type="ECO:0000256" key="3">
    <source>
        <dbReference type="ARBA" id="ARBA00022448"/>
    </source>
</evidence>
<evidence type="ECO:0000256" key="1">
    <source>
        <dbReference type="ARBA" id="ARBA00004141"/>
    </source>
</evidence>
<feature type="transmembrane region" description="Helical" evidence="9">
    <location>
        <begin position="253"/>
        <end position="281"/>
    </location>
</feature>
<feature type="transmembrane region" description="Helical" evidence="9">
    <location>
        <begin position="115"/>
        <end position="134"/>
    </location>
</feature>
<feature type="transmembrane region" description="Helical" evidence="9">
    <location>
        <begin position="315"/>
        <end position="336"/>
    </location>
</feature>
<accession>A0ABW5W1P4</accession>
<dbReference type="PANTHER" id="PTHR10906">
    <property type="entry name" value="SECY/SEC61-ALPHA FAMILY MEMBER"/>
    <property type="match status" value="1"/>
</dbReference>
<evidence type="ECO:0000256" key="7">
    <source>
        <dbReference type="ARBA" id="ARBA00023010"/>
    </source>
</evidence>
<dbReference type="PROSITE" id="PS00756">
    <property type="entry name" value="SECY_2"/>
    <property type="match status" value="1"/>
</dbReference>
<dbReference type="InterPro" id="IPR002208">
    <property type="entry name" value="SecY/SEC61-alpha"/>
</dbReference>
<keyword evidence="9" id="KW-1003">Cell membrane</keyword>
<keyword evidence="7 9" id="KW-0811">Translocation</keyword>
<dbReference type="Pfam" id="PF00344">
    <property type="entry name" value="SecY"/>
    <property type="match status" value="1"/>
</dbReference>
<evidence type="ECO:0000256" key="5">
    <source>
        <dbReference type="ARBA" id="ARBA00022927"/>
    </source>
</evidence>
<evidence type="ECO:0000256" key="4">
    <source>
        <dbReference type="ARBA" id="ARBA00022692"/>
    </source>
</evidence>
<comment type="subcellular location">
    <subcellularLocation>
        <location evidence="9">Cell membrane</location>
        <topology evidence="9">Multi-pass membrane protein</topology>
    </subcellularLocation>
    <subcellularLocation>
        <location evidence="1">Membrane</location>
        <topology evidence="1">Multi-pass membrane protein</topology>
    </subcellularLocation>
</comment>
<feature type="transmembrane region" description="Helical" evidence="9">
    <location>
        <begin position="362"/>
        <end position="388"/>
    </location>
</feature>
<evidence type="ECO:0000256" key="10">
    <source>
        <dbReference type="RuleBase" id="RU004349"/>
    </source>
</evidence>
<evidence type="ECO:0000256" key="6">
    <source>
        <dbReference type="ARBA" id="ARBA00022989"/>
    </source>
</evidence>
<evidence type="ECO:0000313" key="11">
    <source>
        <dbReference type="EMBL" id="MFD2797848.1"/>
    </source>
</evidence>
<dbReference type="PIRSF" id="PIRSF004557">
    <property type="entry name" value="SecY"/>
    <property type="match status" value="1"/>
</dbReference>
<keyword evidence="4 9" id="KW-0812">Transmembrane</keyword>
<proteinExistence type="inferred from homology"/>
<dbReference type="Proteomes" id="UP001597478">
    <property type="component" value="Unassembled WGS sequence"/>
</dbReference>
<keyword evidence="12" id="KW-1185">Reference proteome</keyword>
<feature type="transmembrane region" description="Helical" evidence="9">
    <location>
        <begin position="18"/>
        <end position="36"/>
    </location>
</feature>
<dbReference type="HAMAP" id="MF_01465">
    <property type="entry name" value="SecY"/>
    <property type="match status" value="1"/>
</dbReference>
<dbReference type="Gene3D" id="1.10.3370.10">
    <property type="entry name" value="SecY subunit domain"/>
    <property type="match status" value="1"/>
</dbReference>
<dbReference type="InterPro" id="IPR030659">
    <property type="entry name" value="SecY_CS"/>
</dbReference>
<evidence type="ECO:0000256" key="2">
    <source>
        <dbReference type="ARBA" id="ARBA00005751"/>
    </source>
</evidence>
<reference evidence="12" key="1">
    <citation type="journal article" date="2019" name="Int. J. Syst. Evol. Microbiol.">
        <title>The Global Catalogue of Microorganisms (GCM) 10K type strain sequencing project: providing services to taxonomists for standard genome sequencing and annotation.</title>
        <authorList>
            <consortium name="The Broad Institute Genomics Platform"/>
            <consortium name="The Broad Institute Genome Sequencing Center for Infectious Disease"/>
            <person name="Wu L."/>
            <person name="Ma J."/>
        </authorList>
    </citation>
    <scope>NUCLEOTIDE SEQUENCE [LARGE SCALE GENOMIC DNA]</scope>
    <source>
        <strain evidence="12">IBRC-M 10906</strain>
    </source>
</reference>
<evidence type="ECO:0000313" key="12">
    <source>
        <dbReference type="Proteomes" id="UP001597478"/>
    </source>
</evidence>
<feature type="transmembrane region" description="Helical" evidence="9">
    <location>
        <begin position="154"/>
        <end position="175"/>
    </location>
</feature>
<dbReference type="PRINTS" id="PR00303">
    <property type="entry name" value="SECYTRNLCASE"/>
</dbReference>
<name>A0ABW5W1P4_9PSEU</name>
<evidence type="ECO:0000256" key="8">
    <source>
        <dbReference type="ARBA" id="ARBA00023136"/>
    </source>
</evidence>
<dbReference type="InterPro" id="IPR023201">
    <property type="entry name" value="SecY_dom_sf"/>
</dbReference>
<protein>
    <recommendedName>
        <fullName evidence="9">Protein translocase subunit SecY</fullName>
    </recommendedName>
</protein>
<keyword evidence="5 9" id="KW-0653">Protein transport</keyword>
<keyword evidence="6 9" id="KW-1133">Transmembrane helix</keyword>
<feature type="transmembrane region" description="Helical" evidence="9">
    <location>
        <begin position="213"/>
        <end position="232"/>
    </location>
</feature>
<keyword evidence="3 9" id="KW-0813">Transport</keyword>
<comment type="function">
    <text evidence="9">The central subunit of the protein translocation channel SecYEG. Consists of two halves formed by TMs 1-5 and 6-10. These two domains form a lateral gate at the front which open onto the bilayer between TMs 2 and 7, and are clamped together by SecE at the back. The channel is closed by both a pore ring composed of hydrophobic SecY resides and a short helix (helix 2A) on the extracellular side of the membrane which forms a plug. The plug probably moves laterally to allow the channel to open. The ring and the pore may move independently.</text>
</comment>
<comment type="similarity">
    <text evidence="2 9 10">Belongs to the SecY/SEC61-alpha family.</text>
</comment>
<dbReference type="NCBIfam" id="TIGR00967">
    <property type="entry name" value="3a0501s007"/>
    <property type="match status" value="1"/>
</dbReference>
<evidence type="ECO:0000256" key="9">
    <source>
        <dbReference type="HAMAP-Rule" id="MF_01465"/>
    </source>
</evidence>
<gene>
    <name evidence="9 11" type="primary">secY</name>
    <name evidence="11" type="ORF">ACFS2C_00375</name>
</gene>